<evidence type="ECO:0000256" key="2">
    <source>
        <dbReference type="ARBA" id="ARBA00012544"/>
    </source>
</evidence>
<keyword evidence="8" id="KW-1185">Reference proteome</keyword>
<dbReference type="GO" id="GO:0015020">
    <property type="term" value="F:glucuronosyltransferase activity"/>
    <property type="evidence" value="ECO:0007669"/>
    <property type="project" value="UniProtKB-EC"/>
</dbReference>
<keyword evidence="5" id="KW-0732">Signal</keyword>
<dbReference type="PANTHER" id="PTHR48043">
    <property type="entry name" value="EG:EG0003.4 PROTEIN-RELATED"/>
    <property type="match status" value="1"/>
</dbReference>
<organism evidence="7 8">
    <name type="scientific">Pristionchus entomophagus</name>
    <dbReference type="NCBI Taxonomy" id="358040"/>
    <lineage>
        <taxon>Eukaryota</taxon>
        <taxon>Metazoa</taxon>
        <taxon>Ecdysozoa</taxon>
        <taxon>Nematoda</taxon>
        <taxon>Chromadorea</taxon>
        <taxon>Rhabditida</taxon>
        <taxon>Rhabditina</taxon>
        <taxon>Diplogasteromorpha</taxon>
        <taxon>Diplogasteroidea</taxon>
        <taxon>Neodiplogasteridae</taxon>
        <taxon>Pristionchus</taxon>
    </lineage>
</organism>
<evidence type="ECO:0000313" key="8">
    <source>
        <dbReference type="Proteomes" id="UP001432027"/>
    </source>
</evidence>
<dbReference type="PANTHER" id="PTHR48043:SF23">
    <property type="entry name" value="UDP-GLUCURONOSYLTRANSFERASE"/>
    <property type="match status" value="1"/>
</dbReference>
<dbReference type="SUPFAM" id="SSF53756">
    <property type="entry name" value="UDP-Glycosyltransferase/glycogen phosphorylase"/>
    <property type="match status" value="1"/>
</dbReference>
<evidence type="ECO:0000256" key="1">
    <source>
        <dbReference type="ARBA" id="ARBA00009995"/>
    </source>
</evidence>
<comment type="similarity">
    <text evidence="1">Belongs to the UDP-glycosyltransferase family.</text>
</comment>
<dbReference type="EC" id="2.4.1.17" evidence="2"/>
<evidence type="ECO:0000256" key="3">
    <source>
        <dbReference type="ARBA" id="ARBA00022676"/>
    </source>
</evidence>
<accession>A0AAV5SUL1</accession>
<dbReference type="InterPro" id="IPR050271">
    <property type="entry name" value="UDP-glycosyltransferase"/>
</dbReference>
<evidence type="ECO:0000256" key="6">
    <source>
        <dbReference type="ARBA" id="ARBA00047475"/>
    </source>
</evidence>
<name>A0AAV5SUL1_9BILA</name>
<sequence length="93" mass="10479">LLLSSQISKFQTVKALPKLTFIWKYEEDDDFSKKTISEIPNLVLTKWMPQVDLLAHPNTSAFITHRGMGSTQETARSGVPGIFISIFGDQPRN</sequence>
<reference evidence="7" key="1">
    <citation type="submission" date="2023-10" db="EMBL/GenBank/DDBJ databases">
        <title>Genome assembly of Pristionchus species.</title>
        <authorList>
            <person name="Yoshida K."/>
            <person name="Sommer R.J."/>
        </authorList>
    </citation>
    <scope>NUCLEOTIDE SEQUENCE</scope>
    <source>
        <strain evidence="7">RS0144</strain>
    </source>
</reference>
<feature type="non-terminal residue" evidence="7">
    <location>
        <position position="93"/>
    </location>
</feature>
<dbReference type="AlphaFoldDB" id="A0AAV5SUL1"/>
<dbReference type="EMBL" id="BTSX01000002">
    <property type="protein sequence ID" value="GMS85064.1"/>
    <property type="molecule type" value="Genomic_DNA"/>
</dbReference>
<evidence type="ECO:0000313" key="7">
    <source>
        <dbReference type="EMBL" id="GMS85064.1"/>
    </source>
</evidence>
<gene>
    <name evidence="7" type="ORF">PENTCL1PPCAC_7239</name>
</gene>
<dbReference type="InterPro" id="IPR002213">
    <property type="entry name" value="UDP_glucos_trans"/>
</dbReference>
<proteinExistence type="inferred from homology"/>
<dbReference type="Gene3D" id="3.40.50.2000">
    <property type="entry name" value="Glycogen Phosphorylase B"/>
    <property type="match status" value="1"/>
</dbReference>
<comment type="caution">
    <text evidence="7">The sequence shown here is derived from an EMBL/GenBank/DDBJ whole genome shotgun (WGS) entry which is preliminary data.</text>
</comment>
<protein>
    <recommendedName>
        <fullName evidence="2">glucuronosyltransferase</fullName>
        <ecNumber evidence="2">2.4.1.17</ecNumber>
    </recommendedName>
</protein>
<keyword evidence="4" id="KW-0808">Transferase</keyword>
<comment type="catalytic activity">
    <reaction evidence="6">
        <text>glucuronate acceptor + UDP-alpha-D-glucuronate = acceptor beta-D-glucuronoside + UDP + H(+)</text>
        <dbReference type="Rhea" id="RHEA:21032"/>
        <dbReference type="ChEBI" id="CHEBI:15378"/>
        <dbReference type="ChEBI" id="CHEBI:58052"/>
        <dbReference type="ChEBI" id="CHEBI:58223"/>
        <dbReference type="ChEBI" id="CHEBI:132367"/>
        <dbReference type="ChEBI" id="CHEBI:132368"/>
        <dbReference type="EC" id="2.4.1.17"/>
    </reaction>
</comment>
<evidence type="ECO:0000256" key="5">
    <source>
        <dbReference type="ARBA" id="ARBA00022729"/>
    </source>
</evidence>
<dbReference type="Proteomes" id="UP001432027">
    <property type="component" value="Unassembled WGS sequence"/>
</dbReference>
<keyword evidence="3" id="KW-0328">Glycosyltransferase</keyword>
<evidence type="ECO:0000256" key="4">
    <source>
        <dbReference type="ARBA" id="ARBA00022679"/>
    </source>
</evidence>
<feature type="non-terminal residue" evidence="7">
    <location>
        <position position="1"/>
    </location>
</feature>
<dbReference type="Pfam" id="PF00201">
    <property type="entry name" value="UDPGT"/>
    <property type="match status" value="1"/>
</dbReference>